<evidence type="ECO:0000313" key="2">
    <source>
        <dbReference type="EMBL" id="KAL0482792.1"/>
    </source>
</evidence>
<feature type="region of interest" description="Disordered" evidence="1">
    <location>
        <begin position="286"/>
        <end position="312"/>
    </location>
</feature>
<protein>
    <submittedName>
        <fullName evidence="2">Uncharacterized protein</fullName>
    </submittedName>
</protein>
<feature type="compositionally biased region" description="Polar residues" evidence="1">
    <location>
        <begin position="288"/>
        <end position="312"/>
    </location>
</feature>
<keyword evidence="3" id="KW-1185">Reference proteome</keyword>
<reference evidence="2 3" key="1">
    <citation type="submission" date="2024-03" db="EMBL/GenBank/DDBJ databases">
        <title>The Acrasis kona genome and developmental transcriptomes reveal deep origins of eukaryotic multicellular pathways.</title>
        <authorList>
            <person name="Sheikh S."/>
            <person name="Fu C.-J."/>
            <person name="Brown M.W."/>
            <person name="Baldauf S.L."/>
        </authorList>
    </citation>
    <scope>NUCLEOTIDE SEQUENCE [LARGE SCALE GENOMIC DNA]</scope>
    <source>
        <strain evidence="2 3">ATCC MYA-3509</strain>
    </source>
</reference>
<dbReference type="PANTHER" id="PTHR46127">
    <property type="entry name" value="CILIA- AND FLAGELLA-ASSOCIATED PROTEIN 65"/>
    <property type="match status" value="1"/>
</dbReference>
<accession>A0AAW2YZ53</accession>
<feature type="region of interest" description="Disordered" evidence="1">
    <location>
        <begin position="139"/>
        <end position="161"/>
    </location>
</feature>
<name>A0AAW2YZ53_9EUKA</name>
<organism evidence="2 3">
    <name type="scientific">Acrasis kona</name>
    <dbReference type="NCBI Taxonomy" id="1008807"/>
    <lineage>
        <taxon>Eukaryota</taxon>
        <taxon>Discoba</taxon>
        <taxon>Heterolobosea</taxon>
        <taxon>Tetramitia</taxon>
        <taxon>Eutetramitia</taxon>
        <taxon>Acrasidae</taxon>
        <taxon>Acrasis</taxon>
    </lineage>
</organism>
<feature type="non-terminal residue" evidence="2">
    <location>
        <position position="375"/>
    </location>
</feature>
<evidence type="ECO:0000313" key="3">
    <source>
        <dbReference type="Proteomes" id="UP001431209"/>
    </source>
</evidence>
<evidence type="ECO:0000256" key="1">
    <source>
        <dbReference type="SAM" id="MobiDB-lite"/>
    </source>
</evidence>
<comment type="caution">
    <text evidence="2">The sequence shown here is derived from an EMBL/GenBank/DDBJ whole genome shotgun (WGS) entry which is preliminary data.</text>
</comment>
<dbReference type="Proteomes" id="UP001431209">
    <property type="component" value="Unassembled WGS sequence"/>
</dbReference>
<proteinExistence type="predicted"/>
<dbReference type="PANTHER" id="PTHR46127:SF1">
    <property type="entry name" value="CILIA- AND FLAGELLA-ASSOCIATED PROTEIN 65"/>
    <property type="match status" value="1"/>
</dbReference>
<dbReference type="AlphaFoldDB" id="A0AAW2YZ53"/>
<dbReference type="EMBL" id="JAOPGA020000891">
    <property type="protein sequence ID" value="KAL0482792.1"/>
    <property type="molecule type" value="Genomic_DNA"/>
</dbReference>
<sequence length="375" mass="42239">MDQMHLSSTLSILPKSGSIKPGEFVACKFIMSAGSCAQLLDVDVSCSISNQTKRQLKQEKRRRFEEMLLQRPSTSDDQPLDVYNQVMSMTTSDHRFKRDRQSIINKPTVARSNTIKPPIRSKPKLNATLMPSLDARNRMAKKYHQHHQGGGEQVDDDDDDDDKYGMKELKDIYIFVKIQAKVVALEVFKYENKQHVWEESYIPAIGEHNTQLTVSDVRTPRSQTPSLASISSGIKNLDVGKSLLSGIFSNLLQEVIHDDDVMMAIDDIQDHATPFYCEFARTPRDLSRPQSASQKLRSDLVSSEATRPSSKTVSRVNSAVALVKSTSQVNVISHRDEAAKPSNADKKNTLRDPDFQKLIEWILDESSFNIIVETA</sequence>
<dbReference type="InterPro" id="IPR052614">
    <property type="entry name" value="CFAP65"/>
</dbReference>
<gene>
    <name evidence="2" type="ORF">AKO1_014238</name>
</gene>